<name>A0A1G7MIB2_9ACTN</name>
<dbReference type="EMBL" id="FNBT01000005">
    <property type="protein sequence ID" value="SDF61505.1"/>
    <property type="molecule type" value="Genomic_DNA"/>
</dbReference>
<keyword evidence="1" id="KW-0812">Transmembrane</keyword>
<protein>
    <submittedName>
        <fullName evidence="2">Uncharacterized protein</fullName>
    </submittedName>
</protein>
<gene>
    <name evidence="2" type="ORF">SAMN05660662_2745</name>
</gene>
<feature type="transmembrane region" description="Helical" evidence="1">
    <location>
        <begin position="37"/>
        <end position="59"/>
    </location>
</feature>
<dbReference type="AlphaFoldDB" id="A0A1G7MIB2"/>
<proteinExistence type="predicted"/>
<keyword evidence="1" id="KW-1133">Transmembrane helix</keyword>
<evidence type="ECO:0000313" key="3">
    <source>
        <dbReference type="Proteomes" id="UP000199406"/>
    </source>
</evidence>
<dbReference type="Proteomes" id="UP000199406">
    <property type="component" value="Unassembled WGS sequence"/>
</dbReference>
<reference evidence="3" key="1">
    <citation type="submission" date="2016-10" db="EMBL/GenBank/DDBJ databases">
        <authorList>
            <person name="Varghese N."/>
            <person name="Submissions S."/>
        </authorList>
    </citation>
    <scope>NUCLEOTIDE SEQUENCE [LARGE SCALE GENOMIC DNA]</scope>
    <source>
        <strain evidence="3">DSM 44268</strain>
    </source>
</reference>
<evidence type="ECO:0000256" key="1">
    <source>
        <dbReference type="SAM" id="Phobius"/>
    </source>
</evidence>
<feature type="transmembrane region" description="Helical" evidence="1">
    <location>
        <begin position="65"/>
        <end position="88"/>
    </location>
</feature>
<keyword evidence="3" id="KW-1185">Reference proteome</keyword>
<accession>A0A1G7MIB2</accession>
<organism evidence="2 3">
    <name type="scientific">Blastococcus aurantiacus</name>
    <dbReference type="NCBI Taxonomy" id="1550231"/>
    <lineage>
        <taxon>Bacteria</taxon>
        <taxon>Bacillati</taxon>
        <taxon>Actinomycetota</taxon>
        <taxon>Actinomycetes</taxon>
        <taxon>Geodermatophilales</taxon>
        <taxon>Geodermatophilaceae</taxon>
        <taxon>Blastococcus</taxon>
    </lineage>
</organism>
<dbReference type="RefSeq" id="WP_091767548.1">
    <property type="nucleotide sequence ID" value="NZ_FNBT01000005.1"/>
</dbReference>
<feature type="transmembrane region" description="Helical" evidence="1">
    <location>
        <begin position="6"/>
        <end position="25"/>
    </location>
</feature>
<sequence>MLTAVLAWLVAFAVCVAAVLVGQSVRTAPRRRRRRPAARVGLFLSLSGPWLSVLAALGYGALTGAWVPAAAAASIAVTVVALTGLLLAPG</sequence>
<keyword evidence="1" id="KW-0472">Membrane</keyword>
<evidence type="ECO:0000313" key="2">
    <source>
        <dbReference type="EMBL" id="SDF61505.1"/>
    </source>
</evidence>